<dbReference type="HAMAP" id="MF_01345_B">
    <property type="entry name" value="Ribosomal_uS17_B"/>
    <property type="match status" value="1"/>
</dbReference>
<dbReference type="PRINTS" id="PR00973">
    <property type="entry name" value="RIBOSOMALS17"/>
</dbReference>
<evidence type="ECO:0000256" key="5">
    <source>
        <dbReference type="ARBA" id="ARBA00023274"/>
    </source>
</evidence>
<feature type="region of interest" description="Disordered" evidence="8">
    <location>
        <begin position="1"/>
        <end position="24"/>
    </location>
</feature>
<dbReference type="InterPro" id="IPR000266">
    <property type="entry name" value="Ribosomal_uS17"/>
</dbReference>
<evidence type="ECO:0000256" key="2">
    <source>
        <dbReference type="ARBA" id="ARBA00022730"/>
    </source>
</evidence>
<keyword evidence="3 6" id="KW-0694">RNA-binding</keyword>
<dbReference type="NCBIfam" id="TIGR03635">
    <property type="entry name" value="uS17_bact"/>
    <property type="match status" value="1"/>
</dbReference>
<evidence type="ECO:0000256" key="6">
    <source>
        <dbReference type="HAMAP-Rule" id="MF_01345"/>
    </source>
</evidence>
<evidence type="ECO:0000256" key="4">
    <source>
        <dbReference type="ARBA" id="ARBA00022980"/>
    </source>
</evidence>
<dbReference type="SUPFAM" id="SSF50249">
    <property type="entry name" value="Nucleic acid-binding proteins"/>
    <property type="match status" value="1"/>
</dbReference>
<evidence type="ECO:0000256" key="3">
    <source>
        <dbReference type="ARBA" id="ARBA00022884"/>
    </source>
</evidence>
<dbReference type="InterPro" id="IPR019984">
    <property type="entry name" value="Ribosomal_uS17_bact/chlr"/>
</dbReference>
<keyword evidence="2 6" id="KW-0699">rRNA-binding</keyword>
<evidence type="ECO:0000313" key="10">
    <source>
        <dbReference type="Proteomes" id="UP000663088"/>
    </source>
</evidence>
<name>A0ABX7PUW2_9BACT</name>
<dbReference type="PANTHER" id="PTHR10744:SF1">
    <property type="entry name" value="SMALL RIBOSOMAL SUBUNIT PROTEIN US17M"/>
    <property type="match status" value="1"/>
</dbReference>
<keyword evidence="4 6" id="KW-0689">Ribosomal protein</keyword>
<dbReference type="Proteomes" id="UP000663088">
    <property type="component" value="Chromosome"/>
</dbReference>
<proteinExistence type="inferred from homology"/>
<accession>A0ABX7PUW2</accession>
<dbReference type="InterPro" id="IPR012340">
    <property type="entry name" value="NA-bd_OB-fold"/>
</dbReference>
<dbReference type="Gene3D" id="2.40.50.140">
    <property type="entry name" value="Nucleic acid-binding proteins"/>
    <property type="match status" value="1"/>
</dbReference>
<protein>
    <recommendedName>
        <fullName evidence="6">Small ribosomal subunit protein uS17</fullName>
    </recommendedName>
</protein>
<reference evidence="9 10" key="1">
    <citation type="submission" date="2020-12" db="EMBL/GenBank/DDBJ databases">
        <authorList>
            <person name="Awala S.I."/>
            <person name="Gwak J.-H."/>
            <person name="Kim S.-J."/>
            <person name="Rhee S.-K."/>
        </authorList>
    </citation>
    <scope>NUCLEOTIDE SEQUENCE [LARGE SCALE GENOMIC DNA]</scope>
    <source>
        <strain evidence="9 10">IT5</strain>
    </source>
</reference>
<evidence type="ECO:0000256" key="1">
    <source>
        <dbReference type="ARBA" id="ARBA00010254"/>
    </source>
</evidence>
<evidence type="ECO:0000256" key="7">
    <source>
        <dbReference type="RuleBase" id="RU003872"/>
    </source>
</evidence>
<evidence type="ECO:0000256" key="8">
    <source>
        <dbReference type="SAM" id="MobiDB-lite"/>
    </source>
</evidence>
<dbReference type="Pfam" id="PF00366">
    <property type="entry name" value="Ribosomal_S17"/>
    <property type="match status" value="1"/>
</dbReference>
<dbReference type="PANTHER" id="PTHR10744">
    <property type="entry name" value="40S RIBOSOMAL PROTEIN S11 FAMILY MEMBER"/>
    <property type="match status" value="1"/>
</dbReference>
<keyword evidence="5 6" id="KW-0687">Ribonucleoprotein</keyword>
<comment type="function">
    <text evidence="6">One of the primary rRNA binding proteins, it binds specifically to the 5'-end of 16S ribosomal RNA.</text>
</comment>
<keyword evidence="10" id="KW-1185">Reference proteome</keyword>
<dbReference type="GO" id="GO:0005840">
    <property type="term" value="C:ribosome"/>
    <property type="evidence" value="ECO:0007669"/>
    <property type="project" value="UniProtKB-KW"/>
</dbReference>
<dbReference type="RefSeq" id="WP_206846190.1">
    <property type="nucleotide sequence ID" value="NZ_CP065956.1"/>
</dbReference>
<evidence type="ECO:0000313" key="9">
    <source>
        <dbReference type="EMBL" id="QSR86518.1"/>
    </source>
</evidence>
<dbReference type="CDD" id="cd00364">
    <property type="entry name" value="Ribosomal_uS17"/>
    <property type="match status" value="1"/>
</dbReference>
<comment type="subunit">
    <text evidence="6">Part of the 30S ribosomal subunit.</text>
</comment>
<dbReference type="PROSITE" id="PS00056">
    <property type="entry name" value="RIBOSOMAL_S17"/>
    <property type="match status" value="1"/>
</dbReference>
<dbReference type="NCBIfam" id="NF004123">
    <property type="entry name" value="PRK05610.1"/>
    <property type="match status" value="1"/>
</dbReference>
<organism evidence="9 10">
    <name type="scientific">Candidatus Methylacidiphilum infernorum</name>
    <dbReference type="NCBI Taxonomy" id="511746"/>
    <lineage>
        <taxon>Bacteria</taxon>
        <taxon>Pseudomonadati</taxon>
        <taxon>Verrucomicrobiota</taxon>
        <taxon>Methylacidiphilae</taxon>
        <taxon>Methylacidiphilales</taxon>
        <taxon>Methylacidiphilaceae</taxon>
        <taxon>Methylacidiphilum (ex Ratnadevi et al. 2023)</taxon>
    </lineage>
</organism>
<dbReference type="InterPro" id="IPR019979">
    <property type="entry name" value="Ribosomal_uS17_CS"/>
</dbReference>
<comment type="similarity">
    <text evidence="1 6 7">Belongs to the universal ribosomal protein uS17 family.</text>
</comment>
<dbReference type="EMBL" id="CP065956">
    <property type="protein sequence ID" value="QSR86518.1"/>
    <property type="molecule type" value="Genomic_DNA"/>
</dbReference>
<gene>
    <name evidence="6 9" type="primary">rpsQ</name>
    <name evidence="9" type="ORF">EM20IM_08485</name>
</gene>
<sequence>MEQSSDIKGGLNQKTLTKRKPKEKIGTVVSTKMAKTAVVMVSRHKAHPKYKKIIIVRKKFYAHDEEEIAKEGDTVKIQECRPLSRLKRWKVIEVLKTSNREGKNASGTQLAGSSG</sequence>